<dbReference type="InterPro" id="IPR009297">
    <property type="entry name" value="DUF952"/>
</dbReference>
<dbReference type="KEGG" id="lmoi:VV02_13620"/>
<dbReference type="EMBL" id="CP011112">
    <property type="protein sequence ID" value="AKU16663.1"/>
    <property type="molecule type" value="Genomic_DNA"/>
</dbReference>
<keyword evidence="2" id="KW-1185">Reference proteome</keyword>
<dbReference type="PATRIC" id="fig|571913.6.peg.2769"/>
<dbReference type="Proteomes" id="UP000066480">
    <property type="component" value="Chromosome"/>
</dbReference>
<dbReference type="AlphaFoldDB" id="A0A0K1JJ90"/>
<dbReference type="OrthoDB" id="5638018at2"/>
<dbReference type="SUPFAM" id="SSF56399">
    <property type="entry name" value="ADP-ribosylation"/>
    <property type="match status" value="1"/>
</dbReference>
<dbReference type="Gene3D" id="3.20.170.20">
    <property type="entry name" value="Protein of unknown function DUF952"/>
    <property type="match status" value="1"/>
</dbReference>
<reference evidence="1 2" key="1">
    <citation type="submission" date="2015-03" db="EMBL/GenBank/DDBJ databases">
        <title>Luteipulveratus halotolerans sp. nov., a novel actinobacterium (Dermacoccaceae) from Sarawak, Malaysia.</title>
        <authorList>
            <person name="Juboi H."/>
            <person name="Basik A."/>
            <person name="Shamsul S.S."/>
            <person name="Arnold P."/>
            <person name="Schmitt E.K."/>
            <person name="Sanglier J.-J."/>
            <person name="Yeo T."/>
        </authorList>
    </citation>
    <scope>NUCLEOTIDE SEQUENCE [LARGE SCALE GENOMIC DNA]</scope>
    <source>
        <strain evidence="1 2">MN07-A0370</strain>
    </source>
</reference>
<evidence type="ECO:0000313" key="2">
    <source>
        <dbReference type="Proteomes" id="UP000066480"/>
    </source>
</evidence>
<evidence type="ECO:0008006" key="3">
    <source>
        <dbReference type="Google" id="ProtNLM"/>
    </source>
</evidence>
<dbReference type="PANTHER" id="PTHR34129">
    <property type="entry name" value="BLR1139 PROTEIN"/>
    <property type="match status" value="1"/>
</dbReference>
<organism evidence="1 2">
    <name type="scientific">Luteipulveratus mongoliensis</name>
    <dbReference type="NCBI Taxonomy" id="571913"/>
    <lineage>
        <taxon>Bacteria</taxon>
        <taxon>Bacillati</taxon>
        <taxon>Actinomycetota</taxon>
        <taxon>Actinomycetes</taxon>
        <taxon>Micrococcales</taxon>
        <taxon>Dermacoccaceae</taxon>
        <taxon>Luteipulveratus</taxon>
    </lineage>
</organism>
<sequence length="120" mass="13120">MSRIYHLAEPADWAAAQRSGAYRISTRGRSLEDEGFIHASDEHQWPVVRRSFYADVAGDLLLLEIDPDLLSHQVIREVGNPETGEEFPHIYGPITPGAVVAVRTIRAPHDGVGQPAAPVG</sequence>
<evidence type="ECO:0000313" key="1">
    <source>
        <dbReference type="EMBL" id="AKU16663.1"/>
    </source>
</evidence>
<dbReference type="Pfam" id="PF06108">
    <property type="entry name" value="DUF952"/>
    <property type="match status" value="1"/>
</dbReference>
<gene>
    <name evidence="1" type="ORF">VV02_13620</name>
</gene>
<proteinExistence type="predicted"/>
<name>A0A0K1JJ90_9MICO</name>
<dbReference type="RefSeq" id="WP_052592216.1">
    <property type="nucleotide sequence ID" value="NZ_CP011112.1"/>
</dbReference>
<accession>A0A0K1JJ90</accession>
<dbReference type="PANTHER" id="PTHR34129:SF1">
    <property type="entry name" value="DUF952 DOMAIN-CONTAINING PROTEIN"/>
    <property type="match status" value="1"/>
</dbReference>
<protein>
    <recommendedName>
        <fullName evidence="3">Glutathione S-transferase</fullName>
    </recommendedName>
</protein>